<proteinExistence type="predicted"/>
<dbReference type="InterPro" id="IPR000719">
    <property type="entry name" value="Prot_kinase_dom"/>
</dbReference>
<evidence type="ECO:0000256" key="3">
    <source>
        <dbReference type="ARBA" id="ARBA00022490"/>
    </source>
</evidence>
<evidence type="ECO:0000256" key="6">
    <source>
        <dbReference type="ARBA" id="ARBA00022741"/>
    </source>
</evidence>
<dbReference type="InterPro" id="IPR051180">
    <property type="entry name" value="IKK"/>
</dbReference>
<dbReference type="InterPro" id="IPR017441">
    <property type="entry name" value="Protein_kinase_ATP_BS"/>
</dbReference>
<gene>
    <name evidence="13" type="ORF">WR25_26983</name>
</gene>
<evidence type="ECO:0000256" key="1">
    <source>
        <dbReference type="ARBA" id="ARBA00004496"/>
    </source>
</evidence>
<feature type="binding site" evidence="10">
    <location>
        <position position="94"/>
    </location>
    <ligand>
        <name>ATP</name>
        <dbReference type="ChEBI" id="CHEBI:30616"/>
    </ligand>
</feature>
<dbReference type="GO" id="GO:0033209">
    <property type="term" value="P:tumor necrosis factor-mediated signaling pathway"/>
    <property type="evidence" value="ECO:0007669"/>
    <property type="project" value="TreeGrafter"/>
</dbReference>
<accession>A0A2A2KBS6</accession>
<evidence type="ECO:0000313" key="13">
    <source>
        <dbReference type="EMBL" id="PAV71323.1"/>
    </source>
</evidence>
<evidence type="ECO:0000259" key="12">
    <source>
        <dbReference type="PROSITE" id="PS50011"/>
    </source>
</evidence>
<name>A0A2A2KBS6_9BILA</name>
<evidence type="ECO:0000256" key="4">
    <source>
        <dbReference type="ARBA" id="ARBA00022527"/>
    </source>
</evidence>
<comment type="subcellular location">
    <subcellularLocation>
        <location evidence="1">Cytoplasm</location>
    </subcellularLocation>
</comment>
<keyword evidence="5" id="KW-0808">Transferase</keyword>
<dbReference type="Gene3D" id="3.30.200.20">
    <property type="entry name" value="Phosphorylase Kinase, domain 1"/>
    <property type="match status" value="1"/>
</dbReference>
<dbReference type="PANTHER" id="PTHR22969">
    <property type="entry name" value="IKB KINASE"/>
    <property type="match status" value="1"/>
</dbReference>
<dbReference type="Pfam" id="PF00069">
    <property type="entry name" value="Pkinase"/>
    <property type="match status" value="1"/>
</dbReference>
<evidence type="ECO:0000256" key="7">
    <source>
        <dbReference type="ARBA" id="ARBA00022777"/>
    </source>
</evidence>
<dbReference type="InterPro" id="IPR008271">
    <property type="entry name" value="Ser/Thr_kinase_AS"/>
</dbReference>
<protein>
    <recommendedName>
        <fullName evidence="2">IkappaB kinase</fullName>
        <ecNumber evidence="2">2.7.11.10</ecNumber>
    </recommendedName>
</protein>
<dbReference type="SMART" id="SM00220">
    <property type="entry name" value="S_TKc"/>
    <property type="match status" value="1"/>
</dbReference>
<dbReference type="PANTHER" id="PTHR22969:SF17">
    <property type="entry name" value="INHIBITOR OF NUCLEAR FACTOR KAPPA-B KINASE SUBUNIT BETA"/>
    <property type="match status" value="1"/>
</dbReference>
<dbReference type="InterPro" id="IPR011009">
    <property type="entry name" value="Kinase-like_dom_sf"/>
</dbReference>
<keyword evidence="3" id="KW-0963">Cytoplasm</keyword>
<dbReference type="GO" id="GO:0045944">
    <property type="term" value="P:positive regulation of transcription by RNA polymerase II"/>
    <property type="evidence" value="ECO:0007669"/>
    <property type="project" value="TreeGrafter"/>
</dbReference>
<dbReference type="PROSITE" id="PS00107">
    <property type="entry name" value="PROTEIN_KINASE_ATP"/>
    <property type="match status" value="1"/>
</dbReference>
<dbReference type="Gene3D" id="1.10.510.10">
    <property type="entry name" value="Transferase(Phosphotransferase) domain 1"/>
    <property type="match status" value="1"/>
</dbReference>
<dbReference type="SUPFAM" id="SSF56112">
    <property type="entry name" value="Protein kinase-like (PK-like)"/>
    <property type="match status" value="1"/>
</dbReference>
<dbReference type="STRING" id="2018661.A0A2A2KBS6"/>
<dbReference type="PROSITE" id="PS00108">
    <property type="entry name" value="PROTEIN_KINASE_ST"/>
    <property type="match status" value="1"/>
</dbReference>
<dbReference type="GO" id="GO:0008385">
    <property type="term" value="C:IkappaB kinase complex"/>
    <property type="evidence" value="ECO:0007669"/>
    <property type="project" value="TreeGrafter"/>
</dbReference>
<sequence length="791" mass="89881">MSNYILKKLVFPQAELYNQQQNPSNPEIGVDAVERRQNNQNQNRGSEGKMSTSVYGRLMEGEPYKILHNQIIGTGAFGVVSKGRTKSGALIAVKSCSKRNEIAAAQLEVEILKKCKGALNIVQYIGNCIHPAYNDHPEMYSFAMELAICSLEDFLRKPENRKGLPYNIIIDLVADCSSAMQTLQEKNIAHRDIKQLNILVFSGPAKNRRSKFLFKFCDFGGAKEAQGNMKTLVGSPGYLHPHLAVNLRMGPPKNWTIKNGYTGMDVDLWSLGCTLFYTACGEPPFPNTDGEVYYQAVVKLQQYPEAICCRFKGTQPNRTTFQYDYVYEYNNEVLNKRYPRWFVYAFSCLLRSLFHAPSIEALAKYAQILQKAKVHQFISVKDFEIFEYADLKMEPIFGNRYPTLKECLGMKPTEECQLISESEILPISSADFSRLRSEPYLIHPLTQTVDIPQLSWKTAASVKADAQIVQERQVRVRRNLISEGFGALDDGDKLTQIIEHTSKILQRQLEKARSDLLVCTSVIAVPDRFANYAESLSVAIYFATEQERQIVEECRQKAKQSHEELTRHAEMLNTLLEKVDELLRAVRLIQLEDVDIPGIRELLADYSTTSVKTEQELLEMLPETHAYTVSLVDLCIDRRMNLAQQIRQPQNGAQVSMLLNIYAIMSNLHCIVFQFEQCQKHVNDCAVILERPFQEMKNIVGKFAATNGLDTNKISKSVKIIANYEGVVEDTRKNYELAMDLARRIESMKMKRKDSMTSSRSVRSTSSVNTITSQSTLTNELETLNKSQNQL</sequence>
<feature type="region of interest" description="Disordered" evidence="11">
    <location>
        <begin position="749"/>
        <end position="774"/>
    </location>
</feature>
<dbReference type="EC" id="2.7.11.10" evidence="2"/>
<dbReference type="GO" id="GO:0008384">
    <property type="term" value="F:IkappaB kinase activity"/>
    <property type="evidence" value="ECO:0007669"/>
    <property type="project" value="UniProtKB-EC"/>
</dbReference>
<dbReference type="GO" id="GO:0005524">
    <property type="term" value="F:ATP binding"/>
    <property type="evidence" value="ECO:0007669"/>
    <property type="project" value="UniProtKB-UniRule"/>
</dbReference>
<keyword evidence="7" id="KW-0418">Kinase</keyword>
<keyword evidence="14" id="KW-1185">Reference proteome</keyword>
<dbReference type="PROSITE" id="PS50011">
    <property type="entry name" value="PROTEIN_KINASE_DOM"/>
    <property type="match status" value="1"/>
</dbReference>
<keyword evidence="6 10" id="KW-0547">Nucleotide-binding</keyword>
<comment type="caution">
    <text evidence="13">The sequence shown here is derived from an EMBL/GenBank/DDBJ whole genome shotgun (WGS) entry which is preliminary data.</text>
</comment>
<dbReference type="AlphaFoldDB" id="A0A2A2KBS6"/>
<evidence type="ECO:0000256" key="2">
    <source>
        <dbReference type="ARBA" id="ARBA00012442"/>
    </source>
</evidence>
<reference evidence="13 14" key="1">
    <citation type="journal article" date="2017" name="Curr. Biol.">
        <title>Genome architecture and evolution of a unichromosomal asexual nematode.</title>
        <authorList>
            <person name="Fradin H."/>
            <person name="Zegar C."/>
            <person name="Gutwein M."/>
            <person name="Lucas J."/>
            <person name="Kovtun M."/>
            <person name="Corcoran D."/>
            <person name="Baugh L.R."/>
            <person name="Kiontke K."/>
            <person name="Gunsalus K."/>
            <person name="Fitch D.H."/>
            <person name="Piano F."/>
        </authorList>
    </citation>
    <scope>NUCLEOTIDE SEQUENCE [LARGE SCALE GENOMIC DNA]</scope>
    <source>
        <strain evidence="13">PF1309</strain>
    </source>
</reference>
<dbReference type="EMBL" id="LIAE01009078">
    <property type="protein sequence ID" value="PAV71323.1"/>
    <property type="molecule type" value="Genomic_DNA"/>
</dbReference>
<keyword evidence="4" id="KW-0723">Serine/threonine-protein kinase</keyword>
<organism evidence="13 14">
    <name type="scientific">Diploscapter pachys</name>
    <dbReference type="NCBI Taxonomy" id="2018661"/>
    <lineage>
        <taxon>Eukaryota</taxon>
        <taxon>Metazoa</taxon>
        <taxon>Ecdysozoa</taxon>
        <taxon>Nematoda</taxon>
        <taxon>Chromadorea</taxon>
        <taxon>Rhabditida</taxon>
        <taxon>Rhabditina</taxon>
        <taxon>Rhabditomorpha</taxon>
        <taxon>Rhabditoidea</taxon>
        <taxon>Rhabditidae</taxon>
        <taxon>Diploscapter</taxon>
    </lineage>
</organism>
<evidence type="ECO:0000256" key="8">
    <source>
        <dbReference type="ARBA" id="ARBA00022840"/>
    </source>
</evidence>
<evidence type="ECO:0000313" key="14">
    <source>
        <dbReference type="Proteomes" id="UP000218231"/>
    </source>
</evidence>
<evidence type="ECO:0000256" key="11">
    <source>
        <dbReference type="SAM" id="MobiDB-lite"/>
    </source>
</evidence>
<evidence type="ECO:0000256" key="5">
    <source>
        <dbReference type="ARBA" id="ARBA00022679"/>
    </source>
</evidence>
<feature type="domain" description="Protein kinase" evidence="12">
    <location>
        <begin position="66"/>
        <end position="378"/>
    </location>
</feature>
<evidence type="ECO:0000256" key="10">
    <source>
        <dbReference type="PROSITE-ProRule" id="PRU10141"/>
    </source>
</evidence>
<comment type="catalytic activity">
    <reaction evidence="9">
        <text>L-seryl-[I-kappa-B protein] + ATP = O-phospho-L-seryl-[I-kappa-B protein] + ADP + H(+)</text>
        <dbReference type="Rhea" id="RHEA:19073"/>
        <dbReference type="Rhea" id="RHEA-COMP:13698"/>
        <dbReference type="Rhea" id="RHEA-COMP:13699"/>
        <dbReference type="ChEBI" id="CHEBI:15378"/>
        <dbReference type="ChEBI" id="CHEBI:29999"/>
        <dbReference type="ChEBI" id="CHEBI:30616"/>
        <dbReference type="ChEBI" id="CHEBI:83421"/>
        <dbReference type="ChEBI" id="CHEBI:456216"/>
        <dbReference type="EC" id="2.7.11.10"/>
    </reaction>
</comment>
<dbReference type="Proteomes" id="UP000218231">
    <property type="component" value="Unassembled WGS sequence"/>
</dbReference>
<dbReference type="OrthoDB" id="10013850at2759"/>
<keyword evidence="8 10" id="KW-0067">ATP-binding</keyword>
<feature type="compositionally biased region" description="Low complexity" evidence="11">
    <location>
        <begin position="756"/>
        <end position="773"/>
    </location>
</feature>
<evidence type="ECO:0000256" key="9">
    <source>
        <dbReference type="ARBA" id="ARBA00048789"/>
    </source>
</evidence>